<evidence type="ECO:0000313" key="2">
    <source>
        <dbReference type="Proteomes" id="UP001623330"/>
    </source>
</evidence>
<dbReference type="Gene3D" id="1.25.40.10">
    <property type="entry name" value="Tetratricopeptide repeat domain"/>
    <property type="match status" value="1"/>
</dbReference>
<dbReference type="SUPFAM" id="SSF48452">
    <property type="entry name" value="TPR-like"/>
    <property type="match status" value="1"/>
</dbReference>
<proteinExistence type="predicted"/>
<name>A0ABR4NPP1_9SACH</name>
<gene>
    <name evidence="1" type="ORF">RNJ44_01421</name>
</gene>
<protein>
    <submittedName>
        <fullName evidence="1">Translocation protein SEC72</fullName>
    </submittedName>
</protein>
<reference evidence="1 2" key="1">
    <citation type="submission" date="2024-05" db="EMBL/GenBank/DDBJ databases">
        <title>Long read based assembly of the Candida bracarensis genome reveals expanded adhesin content.</title>
        <authorList>
            <person name="Marcet-Houben M."/>
            <person name="Ksiezopolska E."/>
            <person name="Gabaldon T."/>
        </authorList>
    </citation>
    <scope>NUCLEOTIDE SEQUENCE [LARGE SCALE GENOMIC DNA]</scope>
    <source>
        <strain evidence="1 2">CBM6</strain>
    </source>
</reference>
<organism evidence="1 2">
    <name type="scientific">Nakaseomyces bracarensis</name>
    <dbReference type="NCBI Taxonomy" id="273131"/>
    <lineage>
        <taxon>Eukaryota</taxon>
        <taxon>Fungi</taxon>
        <taxon>Dikarya</taxon>
        <taxon>Ascomycota</taxon>
        <taxon>Saccharomycotina</taxon>
        <taxon>Saccharomycetes</taxon>
        <taxon>Saccharomycetales</taxon>
        <taxon>Saccharomycetaceae</taxon>
        <taxon>Nakaseomyces</taxon>
    </lineage>
</organism>
<dbReference type="Proteomes" id="UP001623330">
    <property type="component" value="Unassembled WGS sequence"/>
</dbReference>
<dbReference type="EMBL" id="JBEVYD010000010">
    <property type="protein sequence ID" value="KAL3230058.1"/>
    <property type="molecule type" value="Genomic_DNA"/>
</dbReference>
<accession>A0ABR4NPP1</accession>
<keyword evidence="2" id="KW-1185">Reference proteome</keyword>
<dbReference type="InterPro" id="IPR011990">
    <property type="entry name" value="TPR-like_helical_dom_sf"/>
</dbReference>
<sequence>MALVYNENSKKISSEIENESIQTNIVQINHLTQSLVGVTKPILTPEPNNESTKMIKNLFENAIQNIQKRKFPEALKSTTLAIEMAQRKRAPWEAFAVQLQELQFMTRQKIDLALSQKKYVEALQDIDFMLNTAFINSDMFIRKCDALINLGQLEEARVTCERGLSMQPNETKLKAMMYDITRRLAEYNGDI</sequence>
<comment type="caution">
    <text evidence="1">The sequence shown here is derived from an EMBL/GenBank/DDBJ whole genome shotgun (WGS) entry which is preliminary data.</text>
</comment>
<evidence type="ECO:0000313" key="1">
    <source>
        <dbReference type="EMBL" id="KAL3230058.1"/>
    </source>
</evidence>